<sequence length="201" mass="21684">MSRTARRRQPTSAVRRARARALAGSGLVVAPSDGDRLMSSAATAAPAATTGRNRCLLSPSARCAVQGKAAGSTKRRQPASQRAVPTSGINSSTSRARIRRRRTLAAVAAADLLTTRETRACALRNNDRNADGKRGRWYTANGTNGRPFCCCTLSTTCCACRPPAPRRSRDPSATRISTSARRLRVFAEHHPHPRLLRNNKP</sequence>
<gene>
    <name evidence="2" type="ORF">P171DRAFT_470887</name>
</gene>
<reference evidence="2" key="1">
    <citation type="journal article" date="2020" name="Stud. Mycol.">
        <title>101 Dothideomycetes genomes: a test case for predicting lifestyles and emergence of pathogens.</title>
        <authorList>
            <person name="Haridas S."/>
            <person name="Albert R."/>
            <person name="Binder M."/>
            <person name="Bloem J."/>
            <person name="Labutti K."/>
            <person name="Salamov A."/>
            <person name="Andreopoulos B."/>
            <person name="Baker S."/>
            <person name="Barry K."/>
            <person name="Bills G."/>
            <person name="Bluhm B."/>
            <person name="Cannon C."/>
            <person name="Castanera R."/>
            <person name="Culley D."/>
            <person name="Daum C."/>
            <person name="Ezra D."/>
            <person name="Gonzalez J."/>
            <person name="Henrissat B."/>
            <person name="Kuo A."/>
            <person name="Liang C."/>
            <person name="Lipzen A."/>
            <person name="Lutzoni F."/>
            <person name="Magnuson J."/>
            <person name="Mondo S."/>
            <person name="Nolan M."/>
            <person name="Ohm R."/>
            <person name="Pangilinan J."/>
            <person name="Park H.-J."/>
            <person name="Ramirez L."/>
            <person name="Alfaro M."/>
            <person name="Sun H."/>
            <person name="Tritt A."/>
            <person name="Yoshinaga Y."/>
            <person name="Zwiers L.-H."/>
            <person name="Turgeon B."/>
            <person name="Goodwin S."/>
            <person name="Spatafora J."/>
            <person name="Crous P."/>
            <person name="Grigoriev I."/>
        </authorList>
    </citation>
    <scope>NUCLEOTIDE SEQUENCE</scope>
    <source>
        <strain evidence="2">CBS 690.94</strain>
    </source>
</reference>
<protein>
    <submittedName>
        <fullName evidence="2">Uncharacterized protein</fullName>
    </submittedName>
</protein>
<organism evidence="2 3">
    <name type="scientific">Karstenula rhodostoma CBS 690.94</name>
    <dbReference type="NCBI Taxonomy" id="1392251"/>
    <lineage>
        <taxon>Eukaryota</taxon>
        <taxon>Fungi</taxon>
        <taxon>Dikarya</taxon>
        <taxon>Ascomycota</taxon>
        <taxon>Pezizomycotina</taxon>
        <taxon>Dothideomycetes</taxon>
        <taxon>Pleosporomycetidae</taxon>
        <taxon>Pleosporales</taxon>
        <taxon>Massarineae</taxon>
        <taxon>Didymosphaeriaceae</taxon>
        <taxon>Karstenula</taxon>
    </lineage>
</organism>
<name>A0A9P4PRJ0_9PLEO</name>
<accession>A0A9P4PRJ0</accession>
<dbReference type="EMBL" id="MU001496">
    <property type="protein sequence ID" value="KAF2447674.1"/>
    <property type="molecule type" value="Genomic_DNA"/>
</dbReference>
<proteinExistence type="predicted"/>
<dbReference type="AlphaFoldDB" id="A0A9P4PRJ0"/>
<feature type="compositionally biased region" description="Polar residues" evidence="1">
    <location>
        <begin position="78"/>
        <end position="94"/>
    </location>
</feature>
<evidence type="ECO:0000313" key="3">
    <source>
        <dbReference type="Proteomes" id="UP000799764"/>
    </source>
</evidence>
<keyword evidence="3" id="KW-1185">Reference proteome</keyword>
<comment type="caution">
    <text evidence="2">The sequence shown here is derived from an EMBL/GenBank/DDBJ whole genome shotgun (WGS) entry which is preliminary data.</text>
</comment>
<evidence type="ECO:0000313" key="2">
    <source>
        <dbReference type="EMBL" id="KAF2447674.1"/>
    </source>
</evidence>
<feature type="region of interest" description="Disordered" evidence="1">
    <location>
        <begin position="67"/>
        <end position="97"/>
    </location>
</feature>
<evidence type="ECO:0000256" key="1">
    <source>
        <dbReference type="SAM" id="MobiDB-lite"/>
    </source>
</evidence>
<dbReference type="Proteomes" id="UP000799764">
    <property type="component" value="Unassembled WGS sequence"/>
</dbReference>